<evidence type="ECO:0000313" key="4">
    <source>
        <dbReference type="Proteomes" id="UP001152320"/>
    </source>
</evidence>
<proteinExistence type="predicted"/>
<evidence type="ECO:0000313" key="3">
    <source>
        <dbReference type="EMBL" id="KAJ8041484.1"/>
    </source>
</evidence>
<dbReference type="PANTHER" id="PTHR47018">
    <property type="entry name" value="CXC DOMAIN-CONTAINING PROTEIN-RELATED"/>
    <property type="match status" value="1"/>
</dbReference>
<dbReference type="EMBL" id="JAIZAY010000005">
    <property type="protein sequence ID" value="KAJ8041484.1"/>
    <property type="molecule type" value="Genomic_DNA"/>
</dbReference>
<sequence>MNRCIICDQKQRDSISGATETSLNNIKLYRERWARLGKNIDVCDRVKKLEWDDATKYHYHRKCYKAVCHKKNIEFAESKYEDLKSAVNKKKRGRKSQSSTEPSLIKKRKPYDQELCVFCQTNTHAKLFQVRSESMGNTFLQIKQASKNEEICARLAILCDAMDAFAQNMKYHVNCLRKETRNIESLKASNSYPSEKDAIAKTICDIEIINIVQLVIPDNKKIPSIDMNTINSTYLALLDEHGVITQTTDYKKHLKSLILDKIHEVEFVKRGPKPELVISKQSKDKLLSELYEESTMDEEVDILSKASKIIRREIDALEDWQYTGSFDNFETPKRLLQLVRWIVYGQHTSLQVKREIEAEKMSRNLAQHIIASYRSKRQLNYKSKSSGTFQKDKKTPLTVGLALTSYQTNRSRADVETLQQIKAAVSYDEVERSTTRIAMAVIEDINHNAKGVHMPPILKKRVRPLFAIDNIDWGSKADPFHGADLMVAQKEVKGNPLLGVNLCLDPSIKDRSLKKCLELNYSDCQKPSNTKVDHSGYKLYTLKNVGKIYGQINAIWLLMCSWLVSQFTRNKASGQESGDVNSIAEVVVTSVNDDKAGTEVERSQSITEEAKVEGSQSIVEGAEVEGSQSVAEEAEMEESESIAEEAGVEGSQSVAKEEEMEESQSVGVEVDTPMIEDGANNVSRENKTNNSAVKCPTWSTYHSLLNRSNGVWNVGICAPLYRRSPTEWPVLLTILMQAQKINTLIVGEGCRPVITLDGDLYDCAVKLKNYKEHWCIRLGALHIIIAALKCLGKYVEGSRLDLAWEEAGIYGSATVRQILDGRHIYRGIEAHTLTLVALHHLIIQVVFPETGIPNLASDIKGGVDAFGSYLNSSDSELFEQQIEAINQQLGSTDVFKRITDWKAQSTGIQKFLTNYMTQVQALLMFIAATRKGDWKLHLATTEDLPYFHAHDQYNYGRWGPFYVADMLELQTTDPELWKFFEEGNFIITKHEIPFTGIDPDHAIEQEHRKIKAKGGFVGLTGNEAALAKYAIIAPSLARIVQEFKEYAGIQGRQPSTLHHETVSEKSTQMIKYAADVVDVITKQGNPFMQSDMFNLVTYAVTPAEVAKNIEDRDNLGREALEKFVSSRMIEHTTGFWDSQKKNNITFFKDVGPVTKAKMKGQLVTVKQERRLLSQLLVVAKSRPEFEVKDAIGEYEFSNTPPSNFHPDGSMIMLSGKSQTVRLIMDLPLPDNVQEPTSEDSTGSTKEILIIDAMCIVNMVTKSPNEKFRALDFTTKFLDIIINLSSPYDEVRIVFDQYLLGSLKETTRDKRTKKSTSIHYHVNDSTEIRNVKSFLAHIKTKAELTEYLTDKILCHYKDSTKKVVVMHHTSIMANCDLPDVISMPEMLDGRHTLEVGDQLVILNAFDVNCKDPTVTLDIFSVDTNVFILLKGCYPLLPHRTTLMRKHGERLSIWESYQKLGKKRAEALIGWYAFKGTGHTGTFAGKGVSSHFRAFLQCDDTTLDAFAVFGSTEKLPHWILREMERYVCLLYSTGSTKFQSTKELRWMLFAKNDKEGRQLPPTLGTLKPHTQKDHSSWLWFGRHPASHVLAFRPPQSTPGNW</sequence>
<organism evidence="3 4">
    <name type="scientific">Holothuria leucospilota</name>
    <name type="common">Black long sea cucumber</name>
    <name type="synonym">Mertensiothuria leucospilota</name>
    <dbReference type="NCBI Taxonomy" id="206669"/>
    <lineage>
        <taxon>Eukaryota</taxon>
        <taxon>Metazoa</taxon>
        <taxon>Echinodermata</taxon>
        <taxon>Eleutherozoa</taxon>
        <taxon>Echinozoa</taxon>
        <taxon>Holothuroidea</taxon>
        <taxon>Aspidochirotacea</taxon>
        <taxon>Aspidochirotida</taxon>
        <taxon>Holothuriidae</taxon>
        <taxon>Holothuria</taxon>
    </lineage>
</organism>
<keyword evidence="4" id="KW-1185">Reference proteome</keyword>
<protein>
    <submittedName>
        <fullName evidence="3">Uncharacterized protein</fullName>
    </submittedName>
</protein>
<evidence type="ECO:0000256" key="1">
    <source>
        <dbReference type="SAM" id="Coils"/>
    </source>
</evidence>
<evidence type="ECO:0000256" key="2">
    <source>
        <dbReference type="SAM" id="MobiDB-lite"/>
    </source>
</evidence>
<feature type="coiled-coil region" evidence="1">
    <location>
        <begin position="66"/>
        <end position="93"/>
    </location>
</feature>
<dbReference type="Proteomes" id="UP001152320">
    <property type="component" value="Chromosome 5"/>
</dbReference>
<name>A0A9Q1CB70_HOLLE</name>
<feature type="compositionally biased region" description="Basic and acidic residues" evidence="2">
    <location>
        <begin position="595"/>
        <end position="612"/>
    </location>
</feature>
<dbReference type="PANTHER" id="PTHR47018:SF3">
    <property type="entry name" value="MYCBP-ASSOCIATED PROTEIN"/>
    <property type="match status" value="1"/>
</dbReference>
<accession>A0A9Q1CB70</accession>
<reference evidence="3" key="1">
    <citation type="submission" date="2021-10" db="EMBL/GenBank/DDBJ databases">
        <title>Tropical sea cucumber genome reveals ecological adaptation and Cuvierian tubules defense mechanism.</title>
        <authorList>
            <person name="Chen T."/>
        </authorList>
    </citation>
    <scope>NUCLEOTIDE SEQUENCE</scope>
    <source>
        <strain evidence="3">Nanhai2018</strain>
        <tissue evidence="3">Muscle</tissue>
    </source>
</reference>
<keyword evidence="1" id="KW-0175">Coiled coil</keyword>
<feature type="region of interest" description="Disordered" evidence="2">
    <location>
        <begin position="595"/>
        <end position="667"/>
    </location>
</feature>
<feature type="compositionally biased region" description="Acidic residues" evidence="2">
    <location>
        <begin position="632"/>
        <end position="647"/>
    </location>
</feature>
<comment type="caution">
    <text evidence="3">The sequence shown here is derived from an EMBL/GenBank/DDBJ whole genome shotgun (WGS) entry which is preliminary data.</text>
</comment>
<gene>
    <name evidence="3" type="ORF">HOLleu_12311</name>
</gene>